<evidence type="ECO:0000313" key="2">
    <source>
        <dbReference type="EMBL" id="KAG7821257.1"/>
    </source>
</evidence>
<dbReference type="Proteomes" id="UP001196530">
    <property type="component" value="Unassembled WGS sequence"/>
</dbReference>
<dbReference type="AlphaFoldDB" id="A0AAN6DJ32"/>
<comment type="caution">
    <text evidence="2">The sequence shown here is derived from an EMBL/GenBank/DDBJ whole genome shotgun (WGS) entry which is preliminary data.</text>
</comment>
<feature type="region of interest" description="Disordered" evidence="1">
    <location>
        <begin position="18"/>
        <end position="38"/>
    </location>
</feature>
<organism evidence="2 3">
    <name type="scientific">Pichia angusta</name>
    <name type="common">Yeast</name>
    <name type="synonym">Hansenula polymorpha</name>
    <dbReference type="NCBI Taxonomy" id="870730"/>
    <lineage>
        <taxon>Eukaryota</taxon>
        <taxon>Fungi</taxon>
        <taxon>Dikarya</taxon>
        <taxon>Ascomycota</taxon>
        <taxon>Saccharomycotina</taxon>
        <taxon>Pichiomycetes</taxon>
        <taxon>Pichiales</taxon>
        <taxon>Pichiaceae</taxon>
        <taxon>Ogataea</taxon>
    </lineage>
</organism>
<accession>A0AAN6DJ32</accession>
<reference evidence="2" key="1">
    <citation type="journal article" date="2021" name="G3 (Bethesda)">
        <title>Genomic diversity, chromosomal rearrangements, and interspecies hybridization in the ogataea polymorpha species complex.</title>
        <authorList>
            <person name="Hanson S.J."/>
            <person name="Cinneide E.O."/>
            <person name="Salzberg L.I."/>
            <person name="Wolfe K.H."/>
            <person name="McGowan J."/>
            <person name="Fitzpatrick D.A."/>
            <person name="Matlin K."/>
        </authorList>
    </citation>
    <scope>NUCLEOTIDE SEQUENCE</scope>
    <source>
        <strain evidence="2">61-244</strain>
    </source>
</reference>
<protein>
    <submittedName>
        <fullName evidence="2">Uncharacterized protein</fullName>
    </submittedName>
</protein>
<dbReference type="GeneID" id="66125392"/>
<sequence length="174" mass="19821">MEPSTKGFARHHSQAVLAHRPLSKRPSHRANLVRQNSSKKSQLYANRAHFASKSDLRAIFDSKESLHDVPPYMVSYTLSPSWTQYEHNPVLKYAVARTRVANRQLFLDPTDMSIKDYMTPQSVELPHHLNKSLQSLTKLGIDPQVKSLPKSGYQYNTPYKRLSTMAEITVSATK</sequence>
<evidence type="ECO:0000313" key="3">
    <source>
        <dbReference type="Proteomes" id="UP001196530"/>
    </source>
</evidence>
<dbReference type="RefSeq" id="XP_043061800.1">
    <property type="nucleotide sequence ID" value="XM_043201696.1"/>
</dbReference>
<dbReference type="EMBL" id="JAHLUX010000002">
    <property type="protein sequence ID" value="KAG7821257.1"/>
    <property type="molecule type" value="Genomic_DNA"/>
</dbReference>
<evidence type="ECO:0000256" key="1">
    <source>
        <dbReference type="SAM" id="MobiDB-lite"/>
    </source>
</evidence>
<gene>
    <name evidence="2" type="ORF">KL928_001341</name>
</gene>
<name>A0AAN6DJ32_PICAN</name>
<proteinExistence type="predicted"/>